<dbReference type="AlphaFoldDB" id="A0A3M2M4M4"/>
<dbReference type="EMBL" id="RFFG01000018">
    <property type="protein sequence ID" value="RMI44516.1"/>
    <property type="molecule type" value="Genomic_DNA"/>
</dbReference>
<proteinExistence type="predicted"/>
<dbReference type="SUPFAM" id="SSF52540">
    <property type="entry name" value="P-loop containing nucleoside triphosphate hydrolases"/>
    <property type="match status" value="1"/>
</dbReference>
<dbReference type="Gene3D" id="3.40.50.300">
    <property type="entry name" value="P-loop containing nucleotide triphosphate hydrolases"/>
    <property type="match status" value="1"/>
</dbReference>
<protein>
    <submittedName>
        <fullName evidence="2">Uncharacterized protein</fullName>
    </submittedName>
</protein>
<evidence type="ECO:0000313" key="3">
    <source>
        <dbReference type="Proteomes" id="UP000282674"/>
    </source>
</evidence>
<reference evidence="2 3" key="1">
    <citation type="submission" date="2018-10" db="EMBL/GenBank/DDBJ databases">
        <title>Isolation from soil.</title>
        <authorList>
            <person name="Hu J."/>
        </authorList>
    </citation>
    <scope>NUCLEOTIDE SEQUENCE [LARGE SCALE GENOMIC DNA]</scope>
    <source>
        <strain evidence="2 3">NEAU-Ht49</strain>
    </source>
</reference>
<evidence type="ECO:0000256" key="1">
    <source>
        <dbReference type="SAM" id="MobiDB-lite"/>
    </source>
</evidence>
<name>A0A3M2M4M4_9ACTN</name>
<comment type="caution">
    <text evidence="2">The sequence shown here is derived from an EMBL/GenBank/DDBJ whole genome shotgun (WGS) entry which is preliminary data.</text>
</comment>
<evidence type="ECO:0000313" key="2">
    <source>
        <dbReference type="EMBL" id="RMI44516.1"/>
    </source>
</evidence>
<accession>A0A3M2M4M4</accession>
<dbReference type="InterPro" id="IPR027417">
    <property type="entry name" value="P-loop_NTPase"/>
</dbReference>
<gene>
    <name evidence="2" type="ORF">EBO15_12815</name>
</gene>
<dbReference type="Proteomes" id="UP000282674">
    <property type="component" value="Unassembled WGS sequence"/>
</dbReference>
<sequence length="1157" mass="123515">MSVGDEPGSQREARESFAVALRSLRDQATNIRGRPLTSTEICKRAGASRTRFSEWVSGRETPTSDESWQVARNAIKVMERHLRKSVRTPQQWDDLWKAAREEAERNRGGKPRKSGHSAPRLYRPHLAEKCRPQELKGRQADLDQLHELVGSGSGYLSLVAPPGAGKTALLATFAADFALPNTDLVAYFVTQFRSDSARDFLATMCAELSKYVRKKPPAARDAAVALLELYKAAAAKSVDNHRNLLILIDGLDGDVGPSSDDVSIASLLPPRPYAGLVVLVSHRWHPPLPDDVLPDHPLRKAVPIAGFRPSLEAATLRAVARRDLTALLADGGSWKQEIVGFLAVANGALTKNDLVKLVRTGGHTEMTIPHDLDLLLHSVASRGLCPAELEPDAFVLAYRDLYRAALGALDEDTRSALLQRIHGWADGYREAGWPADSPGYLLHGYLDPLPWTGGGERRVAFALDHRRLLRLADRGRADLALASLDEVAQMVPTPVVLASAAASRSLLEARSRPVPRAVLRALCLVGDVERARSLALRTDDPASKAVRLAEVVRVLSSLGTEGEAKELAREAAVWAERAEREPGSTSGAAEWDTWAIVPRTAVVLAEVGLADDAIRLLSGVDLCRPENVEPAARAAGLLRGSDPAFAERVSRALFDEAERQEVDAPVFAVQIWASLTEHDPGRRDECLRRMKELSEGLVADSSGLVAVDCCAMTASALAKATGDDIQGSETWPQARELEKVARDGARQALGTARDDRLGDSLALLVQARLDLGLLRAETHDMLAGFPAEVTARAASLLDAEAEDVGEAEEASLLCEVQHSSSLGNGPQLRRRLDEHMKAVAEGEAQVAWLPFLAEALVRAGEDADARLASLTTGRTDPLLHVRVLGAATRAYAEGRRSGEAVRCAVEAVAVAERAGAARTPEMRALVAQAFAHGGEGERAAQWARPASGARPFGKAGIPYRRAALAVRAGLDPAGFVARVVADGLPGVGMTASGGELFEAFRCLAAGMRVEARVASLRTAAGARLATEPLLATGLALLQAARGEEKDARSLVDEVPDPAARGIAQATVAGYLSGVPAYLDVAAGEDGWTLSVLRVLAHHTRPGEATGTAHAAELIAGALGTGGWYWALPALARTDPDVVHAVAEVLDRHRRIGAPSLT</sequence>
<keyword evidence="3" id="KW-1185">Reference proteome</keyword>
<organism evidence="2 3">
    <name type="scientific">Actinomadura harenae</name>
    <dbReference type="NCBI Taxonomy" id="2483351"/>
    <lineage>
        <taxon>Bacteria</taxon>
        <taxon>Bacillati</taxon>
        <taxon>Actinomycetota</taxon>
        <taxon>Actinomycetes</taxon>
        <taxon>Streptosporangiales</taxon>
        <taxon>Thermomonosporaceae</taxon>
        <taxon>Actinomadura</taxon>
    </lineage>
</organism>
<feature type="region of interest" description="Disordered" evidence="1">
    <location>
        <begin position="100"/>
        <end position="122"/>
    </location>
</feature>